<feature type="compositionally biased region" description="Acidic residues" evidence="1">
    <location>
        <begin position="1"/>
        <end position="13"/>
    </location>
</feature>
<gene>
    <name evidence="2" type="ORF">F511_05502</name>
</gene>
<name>A0A2Z7BGY6_9LAMI</name>
<feature type="region of interest" description="Disordered" evidence="1">
    <location>
        <begin position="1"/>
        <end position="20"/>
    </location>
</feature>
<accession>A0A2Z7BGY6</accession>
<organism evidence="2 3">
    <name type="scientific">Dorcoceras hygrometricum</name>
    <dbReference type="NCBI Taxonomy" id="472368"/>
    <lineage>
        <taxon>Eukaryota</taxon>
        <taxon>Viridiplantae</taxon>
        <taxon>Streptophyta</taxon>
        <taxon>Embryophyta</taxon>
        <taxon>Tracheophyta</taxon>
        <taxon>Spermatophyta</taxon>
        <taxon>Magnoliopsida</taxon>
        <taxon>eudicotyledons</taxon>
        <taxon>Gunneridae</taxon>
        <taxon>Pentapetalae</taxon>
        <taxon>asterids</taxon>
        <taxon>lamiids</taxon>
        <taxon>Lamiales</taxon>
        <taxon>Gesneriaceae</taxon>
        <taxon>Didymocarpoideae</taxon>
        <taxon>Trichosporeae</taxon>
        <taxon>Loxocarpinae</taxon>
        <taxon>Dorcoceras</taxon>
    </lineage>
</organism>
<sequence>MASEITEEDEEESPYGIEDRKLERERIMQIIQHQKSLYFSSSSSSFSSAAATNSSSFTSSRKSNTLLDLMGGGSTSLGRLFDMEHTSLGNYLKDYSASPVIKPILLWGSDSDKDIHDDPWGGMKRIGGGFGSRNGDHGQQQVAEGIVCKTKTRIKRRLIRTVSYRKLPGVSFWRCGRFKFRLKIIRRLRIMIGGGKF</sequence>
<dbReference type="OrthoDB" id="1703537at2759"/>
<protein>
    <submittedName>
        <fullName evidence="2">Uncharacterized protein</fullName>
    </submittedName>
</protein>
<evidence type="ECO:0000313" key="2">
    <source>
        <dbReference type="EMBL" id="KZV31398.1"/>
    </source>
</evidence>
<evidence type="ECO:0000256" key="1">
    <source>
        <dbReference type="SAM" id="MobiDB-lite"/>
    </source>
</evidence>
<keyword evidence="3" id="KW-1185">Reference proteome</keyword>
<dbReference type="AlphaFoldDB" id="A0A2Z7BGY6"/>
<dbReference type="Proteomes" id="UP000250235">
    <property type="component" value="Unassembled WGS sequence"/>
</dbReference>
<dbReference type="EMBL" id="KV007509">
    <property type="protein sequence ID" value="KZV31398.1"/>
    <property type="molecule type" value="Genomic_DNA"/>
</dbReference>
<reference evidence="2 3" key="1">
    <citation type="journal article" date="2015" name="Proc. Natl. Acad. Sci. U.S.A.">
        <title>The resurrection genome of Boea hygrometrica: A blueprint for survival of dehydration.</title>
        <authorList>
            <person name="Xiao L."/>
            <person name="Yang G."/>
            <person name="Zhang L."/>
            <person name="Yang X."/>
            <person name="Zhao S."/>
            <person name="Ji Z."/>
            <person name="Zhou Q."/>
            <person name="Hu M."/>
            <person name="Wang Y."/>
            <person name="Chen M."/>
            <person name="Xu Y."/>
            <person name="Jin H."/>
            <person name="Xiao X."/>
            <person name="Hu G."/>
            <person name="Bao F."/>
            <person name="Hu Y."/>
            <person name="Wan P."/>
            <person name="Li L."/>
            <person name="Deng X."/>
            <person name="Kuang T."/>
            <person name="Xiang C."/>
            <person name="Zhu J.K."/>
            <person name="Oliver M.J."/>
            <person name="He Y."/>
        </authorList>
    </citation>
    <scope>NUCLEOTIDE SEQUENCE [LARGE SCALE GENOMIC DNA]</scope>
    <source>
        <strain evidence="3">cv. XS01</strain>
    </source>
</reference>
<evidence type="ECO:0000313" key="3">
    <source>
        <dbReference type="Proteomes" id="UP000250235"/>
    </source>
</evidence>
<proteinExistence type="predicted"/>